<protein>
    <submittedName>
        <fullName evidence="9">Transporter</fullName>
    </submittedName>
</protein>
<dbReference type="InterPro" id="IPR000620">
    <property type="entry name" value="EamA_dom"/>
</dbReference>
<dbReference type="Pfam" id="PF00892">
    <property type="entry name" value="EamA"/>
    <property type="match status" value="2"/>
</dbReference>
<sequence length="317" mass="34467">MNTPHTGRAYAAALGYTVIIGFSFMFVKMALIVSNPLDTLAHRFTLSFIAAALALLIARRRVPLHLKRLLVIVPLAIFYPFLFFTLQTFGLVYTSSAEAGIIHATVPIFTMLLASLFLKERSGWAQKLFTVLSVTGIISIFVLKGVSFEASSMLGIVLILLSALSNAIYSVMARKLTQKQPVLDITFIMTLIGFVLFNLMSVVQHAAQGTLMQYFDPFAHPSFVWAVLYLGVLSSLGTSLLSNYALSQLEASRMSIFNNLATVITIFGGVFFLNEQLAYYHFIGAGLVIIGVIGASFAGRSKRAAPTGLTPGESKST</sequence>
<feature type="transmembrane region" description="Helical" evidence="7">
    <location>
        <begin position="12"/>
        <end position="34"/>
    </location>
</feature>
<evidence type="ECO:0000256" key="2">
    <source>
        <dbReference type="ARBA" id="ARBA00007362"/>
    </source>
</evidence>
<organism evidence="9 10">
    <name type="scientific">Paenibacillus glucanolyticus</name>
    <dbReference type="NCBI Taxonomy" id="59843"/>
    <lineage>
        <taxon>Bacteria</taxon>
        <taxon>Bacillati</taxon>
        <taxon>Bacillota</taxon>
        <taxon>Bacilli</taxon>
        <taxon>Bacillales</taxon>
        <taxon>Paenibacillaceae</taxon>
        <taxon>Paenibacillus</taxon>
    </lineage>
</organism>
<feature type="domain" description="EamA" evidence="8">
    <location>
        <begin position="9"/>
        <end position="141"/>
    </location>
</feature>
<dbReference type="PANTHER" id="PTHR32322:SF18">
    <property type="entry name" value="S-ADENOSYLMETHIONINE_S-ADENOSYLHOMOCYSTEINE TRANSPORTER"/>
    <property type="match status" value="1"/>
</dbReference>
<dbReference type="InterPro" id="IPR037185">
    <property type="entry name" value="EmrE-like"/>
</dbReference>
<reference evidence="9" key="1">
    <citation type="journal article" date="2016" name="Genome Announc.">
        <title>Draft genomes of two strains of Paenibacillus glucanolyticus with capability to degrade lignocellulose.</title>
        <authorList>
            <person name="Mathews S.L."/>
            <person name="Pawlak J."/>
            <person name="Grunden A.M."/>
        </authorList>
    </citation>
    <scope>NUCLEOTIDE SEQUENCE [LARGE SCALE GENOMIC DNA]</scope>
    <source>
        <strain evidence="9">SLM1</strain>
    </source>
</reference>
<feature type="domain" description="EamA" evidence="8">
    <location>
        <begin position="154"/>
        <end position="296"/>
    </location>
</feature>
<dbReference type="GeneID" id="97552533"/>
<dbReference type="GO" id="GO:0005886">
    <property type="term" value="C:plasma membrane"/>
    <property type="evidence" value="ECO:0007669"/>
    <property type="project" value="UniProtKB-SubCell"/>
</dbReference>
<keyword evidence="4 7" id="KW-0812">Transmembrane</keyword>
<dbReference type="AlphaFoldDB" id="A0A163INZ8"/>
<accession>A0A163INZ8</accession>
<feature type="transmembrane region" description="Helical" evidence="7">
    <location>
        <begin position="185"/>
        <end position="203"/>
    </location>
</feature>
<gene>
    <name evidence="9" type="ORF">AWU65_09095</name>
</gene>
<evidence type="ECO:0000256" key="5">
    <source>
        <dbReference type="ARBA" id="ARBA00022989"/>
    </source>
</evidence>
<evidence type="ECO:0000313" key="10">
    <source>
        <dbReference type="Proteomes" id="UP000076796"/>
    </source>
</evidence>
<dbReference type="RefSeq" id="WP_063478136.1">
    <property type="nucleotide sequence ID" value="NZ_CP147845.1"/>
</dbReference>
<proteinExistence type="inferred from homology"/>
<evidence type="ECO:0000256" key="4">
    <source>
        <dbReference type="ARBA" id="ARBA00022692"/>
    </source>
</evidence>
<feature type="transmembrane region" description="Helical" evidence="7">
    <location>
        <begin position="256"/>
        <end position="273"/>
    </location>
</feature>
<dbReference type="InterPro" id="IPR050638">
    <property type="entry name" value="AA-Vitamin_Transporters"/>
</dbReference>
<dbReference type="Gene3D" id="1.10.3730.20">
    <property type="match status" value="1"/>
</dbReference>
<evidence type="ECO:0000256" key="1">
    <source>
        <dbReference type="ARBA" id="ARBA00004651"/>
    </source>
</evidence>
<evidence type="ECO:0000256" key="3">
    <source>
        <dbReference type="ARBA" id="ARBA00022475"/>
    </source>
</evidence>
<evidence type="ECO:0000256" key="6">
    <source>
        <dbReference type="ARBA" id="ARBA00023136"/>
    </source>
</evidence>
<keyword evidence="6 7" id="KW-0472">Membrane</keyword>
<comment type="similarity">
    <text evidence="2">Belongs to the EamA transporter family.</text>
</comment>
<dbReference type="OrthoDB" id="1682095at2"/>
<dbReference type="EMBL" id="LWMH01000001">
    <property type="protein sequence ID" value="KZS46067.1"/>
    <property type="molecule type" value="Genomic_DNA"/>
</dbReference>
<evidence type="ECO:0000313" key="9">
    <source>
        <dbReference type="EMBL" id="KZS46067.1"/>
    </source>
</evidence>
<feature type="transmembrane region" description="Helical" evidence="7">
    <location>
        <begin position="40"/>
        <end position="58"/>
    </location>
</feature>
<comment type="caution">
    <text evidence="9">The sequence shown here is derived from an EMBL/GenBank/DDBJ whole genome shotgun (WGS) entry which is preliminary data.</text>
</comment>
<feature type="transmembrane region" description="Helical" evidence="7">
    <location>
        <begin position="70"/>
        <end position="93"/>
    </location>
</feature>
<keyword evidence="10" id="KW-1185">Reference proteome</keyword>
<name>A0A163INZ8_9BACL</name>
<keyword evidence="5 7" id="KW-1133">Transmembrane helix</keyword>
<dbReference type="PANTHER" id="PTHR32322">
    <property type="entry name" value="INNER MEMBRANE TRANSPORTER"/>
    <property type="match status" value="1"/>
</dbReference>
<dbReference type="Proteomes" id="UP000076796">
    <property type="component" value="Unassembled WGS sequence"/>
</dbReference>
<feature type="transmembrane region" description="Helical" evidence="7">
    <location>
        <begin position="223"/>
        <end position="244"/>
    </location>
</feature>
<feature type="transmembrane region" description="Helical" evidence="7">
    <location>
        <begin position="99"/>
        <end position="117"/>
    </location>
</feature>
<comment type="subcellular location">
    <subcellularLocation>
        <location evidence="1">Cell membrane</location>
        <topology evidence="1">Multi-pass membrane protein</topology>
    </subcellularLocation>
</comment>
<dbReference type="STRING" id="59843.A3958_08615"/>
<feature type="transmembrane region" description="Helical" evidence="7">
    <location>
        <begin position="279"/>
        <end position="299"/>
    </location>
</feature>
<evidence type="ECO:0000256" key="7">
    <source>
        <dbReference type="SAM" id="Phobius"/>
    </source>
</evidence>
<keyword evidence="3" id="KW-1003">Cell membrane</keyword>
<feature type="transmembrane region" description="Helical" evidence="7">
    <location>
        <begin position="129"/>
        <end position="147"/>
    </location>
</feature>
<feature type="transmembrane region" description="Helical" evidence="7">
    <location>
        <begin position="153"/>
        <end position="173"/>
    </location>
</feature>
<dbReference type="SUPFAM" id="SSF103481">
    <property type="entry name" value="Multidrug resistance efflux transporter EmrE"/>
    <property type="match status" value="2"/>
</dbReference>
<evidence type="ECO:0000259" key="8">
    <source>
        <dbReference type="Pfam" id="PF00892"/>
    </source>
</evidence>